<dbReference type="PANTHER" id="PTHR11559">
    <property type="entry name" value="CARBOXYLESTERASE"/>
    <property type="match status" value="1"/>
</dbReference>
<organism evidence="2 3">
    <name type="scientific">Psilocybe cf. subviscida</name>
    <dbReference type="NCBI Taxonomy" id="2480587"/>
    <lineage>
        <taxon>Eukaryota</taxon>
        <taxon>Fungi</taxon>
        <taxon>Dikarya</taxon>
        <taxon>Basidiomycota</taxon>
        <taxon>Agaricomycotina</taxon>
        <taxon>Agaricomycetes</taxon>
        <taxon>Agaricomycetidae</taxon>
        <taxon>Agaricales</taxon>
        <taxon>Agaricineae</taxon>
        <taxon>Strophariaceae</taxon>
        <taxon>Psilocybe</taxon>
    </lineage>
</organism>
<dbReference type="EMBL" id="JAACJJ010000015">
    <property type="protein sequence ID" value="KAF5325381.1"/>
    <property type="molecule type" value="Genomic_DNA"/>
</dbReference>
<dbReference type="InterPro" id="IPR029058">
    <property type="entry name" value="AB_hydrolase_fold"/>
</dbReference>
<evidence type="ECO:0000313" key="3">
    <source>
        <dbReference type="Proteomes" id="UP000567179"/>
    </source>
</evidence>
<dbReference type="OrthoDB" id="408631at2759"/>
<dbReference type="Proteomes" id="UP000567179">
    <property type="component" value="Unassembled WGS sequence"/>
</dbReference>
<evidence type="ECO:0000313" key="2">
    <source>
        <dbReference type="EMBL" id="KAF5325381.1"/>
    </source>
</evidence>
<comment type="caution">
    <text evidence="2">The sequence shown here is derived from an EMBL/GenBank/DDBJ whole genome shotgun (WGS) entry which is preliminary data.</text>
</comment>
<dbReference type="AlphaFoldDB" id="A0A8H5BM58"/>
<keyword evidence="3" id="KW-1185">Reference proteome</keyword>
<dbReference type="Pfam" id="PF00135">
    <property type="entry name" value="COesterase"/>
    <property type="match status" value="1"/>
</dbReference>
<feature type="domain" description="Carboxylesterase type B" evidence="1">
    <location>
        <begin position="84"/>
        <end position="590"/>
    </location>
</feature>
<name>A0A8H5BM58_9AGAR</name>
<evidence type="ECO:0000259" key="1">
    <source>
        <dbReference type="Pfam" id="PF00135"/>
    </source>
</evidence>
<dbReference type="SUPFAM" id="SSF53474">
    <property type="entry name" value="alpha/beta-Hydrolases"/>
    <property type="match status" value="1"/>
</dbReference>
<dbReference type="InterPro" id="IPR002018">
    <property type="entry name" value="CarbesteraseB"/>
</dbReference>
<dbReference type="Gene3D" id="3.40.50.1820">
    <property type="entry name" value="alpha/beta hydrolase"/>
    <property type="match status" value="1"/>
</dbReference>
<sequence length="600" mass="64343">MWLQLCHLSWPADILRRSGPRSVDIGRISVERFLPCIERNSLYKNALPQSATLIPTPIHWFLTMLLPATVLLTSLASAFGSPTIKLGSTTLNGLSLPDLGVEFFGGIPFAEPPLGNLRLKPPVLKTTLSGHSFDASNFGIGCLQPAPNFTAFSEDCLTLNIHRPAGVRPDAKLPVMFWTFGGGFTVGSGASQNGSHLVSRSAARGTPIIYVNFSYRLGPLGFPQGQEADDHNILNLGLKDQIAALEWVQANIETFGGDKSKVTAFGESAGAFMTATLMLPNSPLPKLARAAILESGTADGGAVMTASQRENPWQVFVSSVPSCAALAKSGNTLDCLAKASREEIFSAVNFTVSNTGGFSLTLDGPDGLVPGRASTFLSTGRFFRLPFIAGTNLDEGTVFVNSAGDLSTNGIRNSLIGRMSPPLVSAAEVNATADEMVKLYPDVLALGSPYNTGNETFGFPSGFKRSAAIGGDTNFQAPRRRLSQAASSFGVPVYSYLFAQPQPMGLPFDGVAHTTEIAFVYGITPDTSSLSTHMMDYWLSFATSLTPNDGKGSKRPEWPLYTTKNQNILQLKSDNLTVIPDTYRKTQIDFINSKTLDFHY</sequence>
<proteinExistence type="predicted"/>
<dbReference type="InterPro" id="IPR050309">
    <property type="entry name" value="Type-B_Carboxylest/Lipase"/>
</dbReference>
<gene>
    <name evidence="2" type="ORF">D9619_009951</name>
</gene>
<protein>
    <recommendedName>
        <fullName evidence="1">Carboxylesterase type B domain-containing protein</fullName>
    </recommendedName>
</protein>
<accession>A0A8H5BM58</accession>
<reference evidence="2 3" key="1">
    <citation type="journal article" date="2020" name="ISME J.">
        <title>Uncovering the hidden diversity of litter-decomposition mechanisms in mushroom-forming fungi.</title>
        <authorList>
            <person name="Floudas D."/>
            <person name="Bentzer J."/>
            <person name="Ahren D."/>
            <person name="Johansson T."/>
            <person name="Persson P."/>
            <person name="Tunlid A."/>
        </authorList>
    </citation>
    <scope>NUCLEOTIDE SEQUENCE [LARGE SCALE GENOMIC DNA]</scope>
    <source>
        <strain evidence="2 3">CBS 101986</strain>
    </source>
</reference>